<reference evidence="1" key="1">
    <citation type="submission" date="2014-09" db="EMBL/GenBank/DDBJ databases">
        <title>Draft genome sequence of an oleaginous Mucoromycotina fungus Mucor ambiguus NBRC6742.</title>
        <authorList>
            <person name="Takeda I."/>
            <person name="Yamane N."/>
            <person name="Morita T."/>
            <person name="Tamano K."/>
            <person name="Machida M."/>
            <person name="Baker S."/>
            <person name="Koike H."/>
        </authorList>
    </citation>
    <scope>NUCLEOTIDE SEQUENCE</scope>
    <source>
        <strain evidence="1">NBRC 6742</strain>
    </source>
</reference>
<gene>
    <name evidence="1" type="ORF">MAM1_0050c03332</name>
</gene>
<name>A0A0C9M430_9FUNG</name>
<protein>
    <submittedName>
        <fullName evidence="1">Uncharacterized protein</fullName>
    </submittedName>
</protein>
<dbReference type="Proteomes" id="UP000053815">
    <property type="component" value="Unassembled WGS sequence"/>
</dbReference>
<sequence length="97" mass="10558">MSLLLSSNKKSRVSTIQSTVAIDATVKALVHVNMPLNIATNVSFEDENKGYNADSKANDNGTSNAVETKAINGHVEQEATTAKYCKIWIHLIPNFSH</sequence>
<evidence type="ECO:0000313" key="2">
    <source>
        <dbReference type="Proteomes" id="UP000053815"/>
    </source>
</evidence>
<evidence type="ECO:0000313" key="1">
    <source>
        <dbReference type="EMBL" id="GAN03876.1"/>
    </source>
</evidence>
<accession>A0A0C9M430</accession>
<proteinExistence type="predicted"/>
<keyword evidence="2" id="KW-1185">Reference proteome</keyword>
<dbReference type="AlphaFoldDB" id="A0A0C9M430"/>
<organism evidence="1">
    <name type="scientific">Mucor ambiguus</name>
    <dbReference type="NCBI Taxonomy" id="91626"/>
    <lineage>
        <taxon>Eukaryota</taxon>
        <taxon>Fungi</taxon>
        <taxon>Fungi incertae sedis</taxon>
        <taxon>Mucoromycota</taxon>
        <taxon>Mucoromycotina</taxon>
        <taxon>Mucoromycetes</taxon>
        <taxon>Mucorales</taxon>
        <taxon>Mucorineae</taxon>
        <taxon>Mucoraceae</taxon>
        <taxon>Mucor</taxon>
    </lineage>
</organism>
<dbReference type="EMBL" id="DF836339">
    <property type="protein sequence ID" value="GAN03876.1"/>
    <property type="molecule type" value="Genomic_DNA"/>
</dbReference>